<organism evidence="2 3">
    <name type="scientific">Ramlibacter lithotrophicus</name>
    <dbReference type="NCBI Taxonomy" id="2606681"/>
    <lineage>
        <taxon>Bacteria</taxon>
        <taxon>Pseudomonadati</taxon>
        <taxon>Pseudomonadota</taxon>
        <taxon>Betaproteobacteria</taxon>
        <taxon>Burkholderiales</taxon>
        <taxon>Comamonadaceae</taxon>
        <taxon>Ramlibacter</taxon>
    </lineage>
</organism>
<feature type="transmembrane region" description="Helical" evidence="1">
    <location>
        <begin position="93"/>
        <end position="112"/>
    </location>
</feature>
<feature type="transmembrane region" description="Helical" evidence="1">
    <location>
        <begin position="398"/>
        <end position="414"/>
    </location>
</feature>
<reference evidence="2 3" key="1">
    <citation type="journal article" date="2020" name="Nature">
        <title>Bacterial chemolithoautotrophy via manganese oxidation.</title>
        <authorList>
            <person name="Yu H."/>
            <person name="Leadbetter J.R."/>
        </authorList>
    </citation>
    <scope>NUCLEOTIDE SEQUENCE [LARGE SCALE GENOMIC DNA]</scope>
    <source>
        <strain evidence="2 3">RBP-1</strain>
    </source>
</reference>
<name>A0A7X6I8S0_9BURK</name>
<dbReference type="PANTHER" id="PTHR37422:SF13">
    <property type="entry name" value="LIPOPOLYSACCHARIDE BIOSYNTHESIS PROTEIN PA4999-RELATED"/>
    <property type="match status" value="1"/>
</dbReference>
<comment type="caution">
    <text evidence="2">The sequence shown here is derived from an EMBL/GenBank/DDBJ whole genome shotgun (WGS) entry which is preliminary data.</text>
</comment>
<feature type="transmembrane region" description="Helical" evidence="1">
    <location>
        <begin position="54"/>
        <end position="73"/>
    </location>
</feature>
<keyword evidence="1" id="KW-0472">Membrane</keyword>
<dbReference type="AlphaFoldDB" id="A0A7X6I8S0"/>
<evidence type="ECO:0000313" key="2">
    <source>
        <dbReference type="EMBL" id="NKE68723.1"/>
    </source>
</evidence>
<dbReference type="PANTHER" id="PTHR37422">
    <property type="entry name" value="TEICHURONIC ACID BIOSYNTHESIS PROTEIN TUAE"/>
    <property type="match status" value="1"/>
</dbReference>
<keyword evidence="3" id="KW-1185">Reference proteome</keyword>
<feature type="transmembrane region" description="Helical" evidence="1">
    <location>
        <begin position="251"/>
        <end position="268"/>
    </location>
</feature>
<evidence type="ECO:0008006" key="4">
    <source>
        <dbReference type="Google" id="ProtNLM"/>
    </source>
</evidence>
<dbReference type="InterPro" id="IPR051533">
    <property type="entry name" value="WaaL-like"/>
</dbReference>
<gene>
    <name evidence="2" type="ORF">RAMLITH_23150</name>
</gene>
<accession>A0A7X6I8S0</accession>
<evidence type="ECO:0000256" key="1">
    <source>
        <dbReference type="SAM" id="Phobius"/>
    </source>
</evidence>
<evidence type="ECO:0000313" key="3">
    <source>
        <dbReference type="Proteomes" id="UP000521868"/>
    </source>
</evidence>
<dbReference type="EMBL" id="VTOX01000012">
    <property type="protein sequence ID" value="NKE68723.1"/>
    <property type="molecule type" value="Genomic_DNA"/>
</dbReference>
<proteinExistence type="predicted"/>
<dbReference type="RefSeq" id="WP_168109850.1">
    <property type="nucleotide sequence ID" value="NZ_VTOX01000012.1"/>
</dbReference>
<keyword evidence="1" id="KW-0812">Transmembrane</keyword>
<feature type="transmembrane region" description="Helical" evidence="1">
    <location>
        <begin position="208"/>
        <end position="239"/>
    </location>
</feature>
<feature type="transmembrane region" description="Helical" evidence="1">
    <location>
        <begin position="124"/>
        <end position="146"/>
    </location>
</feature>
<sequence>MRTTLFGLFAVFLALNGLASVSILGIPLPWLGLAGTVAVASRFLAGPRRLYEGLYFPVSLLLAWALVINLFNWPEFGRNLPLKANTSYAAYVILRYLTVFSFVASAVIVVRLCRAGHQQRVIQLVVKLGTLVAAYAIYVYLAQLYGLPEVLPRSRMGTGGGEQSTTFTYAFHRAIGSFREPSHLAEWLMVPFVLSFAHNPKQFEPHKLLMGASILLTGSMTGIMSLLIGLGVSYVAIFLRPHRPRCSTKMVGRAFGGLALGLLLVYGVDLALSGLLLDTVEFRTKEIWSGGMIESNRNYVYEYLAETAFPFAGSGLGNANIEFSTATGNDLIASFLSLYLNTLYSLGFFGFGALVFLLGYPLYHVFRINARSHGPSLFVLVWAYAAWLIAFGVHSEELTTMFAIAYALLFFKLFPKTAMQQVAIAPATGGTAS</sequence>
<feature type="transmembrane region" description="Helical" evidence="1">
    <location>
        <begin position="343"/>
        <end position="363"/>
    </location>
</feature>
<dbReference type="Proteomes" id="UP000521868">
    <property type="component" value="Unassembled WGS sequence"/>
</dbReference>
<protein>
    <recommendedName>
        <fullName evidence="4">O-antigen ligase domain-containing protein</fullName>
    </recommendedName>
</protein>
<feature type="transmembrane region" description="Helical" evidence="1">
    <location>
        <begin position="375"/>
        <end position="392"/>
    </location>
</feature>
<keyword evidence="1" id="KW-1133">Transmembrane helix</keyword>
<feature type="transmembrane region" description="Helical" evidence="1">
    <location>
        <begin position="29"/>
        <end position="45"/>
    </location>
</feature>